<name>A0A7C5U961_CALS0</name>
<dbReference type="EMBL" id="DRXS01000024">
    <property type="protein sequence ID" value="HHR40266.1"/>
    <property type="molecule type" value="Genomic_DNA"/>
</dbReference>
<dbReference type="SUPFAM" id="SSF46785">
    <property type="entry name" value="Winged helix' DNA-binding domain"/>
    <property type="match status" value="1"/>
</dbReference>
<proteinExistence type="predicted"/>
<keyword evidence="1" id="KW-0175">Coiled coil</keyword>
<accession>A0A7C5U961</accession>
<protein>
    <submittedName>
        <fullName evidence="2">Uncharacterized protein</fullName>
    </submittedName>
</protein>
<dbReference type="Gene3D" id="6.10.140.1230">
    <property type="match status" value="1"/>
</dbReference>
<gene>
    <name evidence="2" type="ORF">ENM42_00385</name>
</gene>
<organism evidence="2">
    <name type="scientific">Caldiarchaeum subterraneum</name>
    <dbReference type="NCBI Taxonomy" id="311458"/>
    <lineage>
        <taxon>Archaea</taxon>
        <taxon>Nitrososphaerota</taxon>
        <taxon>Candidatus Caldarchaeales</taxon>
        <taxon>Candidatus Caldarchaeaceae</taxon>
        <taxon>Candidatus Caldarchaeum</taxon>
    </lineage>
</organism>
<dbReference type="AlphaFoldDB" id="A0A7C5U961"/>
<dbReference type="InterPro" id="IPR036388">
    <property type="entry name" value="WH-like_DNA-bd_sf"/>
</dbReference>
<dbReference type="Gene3D" id="1.10.10.10">
    <property type="entry name" value="Winged helix-like DNA-binding domain superfamily/Winged helix DNA-binding domain"/>
    <property type="match status" value="1"/>
</dbReference>
<reference evidence="2" key="1">
    <citation type="journal article" date="2020" name="mSystems">
        <title>Genome- and Community-Level Interaction Insights into Carbon Utilization and Element Cycling Functions of Hydrothermarchaeota in Hydrothermal Sediment.</title>
        <authorList>
            <person name="Zhou Z."/>
            <person name="Liu Y."/>
            <person name="Xu W."/>
            <person name="Pan J."/>
            <person name="Luo Z.H."/>
            <person name="Li M."/>
        </authorList>
    </citation>
    <scope>NUCLEOTIDE SEQUENCE [LARGE SCALE GENOMIC DNA]</scope>
    <source>
        <strain evidence="2">SpSt-1084</strain>
    </source>
</reference>
<comment type="caution">
    <text evidence="2">The sequence shown here is derived from an EMBL/GenBank/DDBJ whole genome shotgun (WGS) entry which is preliminary data.</text>
</comment>
<evidence type="ECO:0000256" key="1">
    <source>
        <dbReference type="SAM" id="Coils"/>
    </source>
</evidence>
<sequence length="259" mass="29241">MLGFLKKRNEWVSDEKQAAIEPFEITEEFRARVEKAITTLNAHIERLNNKYREMHARSREYFERTVEALQAKDDGKAKIYAGEIAEIRKLAGIVLHSQLVLLQVKIRLESILELGEALTLIRPLAAMLGNVVEEIRDVAPEASENLRNLMVLIDDFMSSAGVYVEPTPEKSAEVSDEVSFILDEARKMAAEKVRQSFPEAPKLTNVETLVYRFVLDNNVDELDLETCASKLNLDAETVSEALKSLHEKGLIQLELAESS</sequence>
<dbReference type="InterPro" id="IPR036390">
    <property type="entry name" value="WH_DNA-bd_sf"/>
</dbReference>
<feature type="coiled-coil region" evidence="1">
    <location>
        <begin position="30"/>
        <end position="64"/>
    </location>
</feature>
<evidence type="ECO:0000313" key="2">
    <source>
        <dbReference type="EMBL" id="HHR40266.1"/>
    </source>
</evidence>